<feature type="domain" description="AB hydrolase-1" evidence="2">
    <location>
        <begin position="22"/>
        <end position="254"/>
    </location>
</feature>
<accession>A0A316TUP6</accession>
<gene>
    <name evidence="3" type="ORF">DDZ15_00610</name>
</gene>
<keyword evidence="1 3" id="KW-0378">Hydrolase</keyword>
<dbReference type="PRINTS" id="PR00111">
    <property type="entry name" value="ABHYDROLASE"/>
</dbReference>
<organism evidence="3 4">
    <name type="scientific">Rhodohalobacter mucosus</name>
    <dbReference type="NCBI Taxonomy" id="2079485"/>
    <lineage>
        <taxon>Bacteria</taxon>
        <taxon>Pseudomonadati</taxon>
        <taxon>Balneolota</taxon>
        <taxon>Balneolia</taxon>
        <taxon>Balneolales</taxon>
        <taxon>Balneolaceae</taxon>
        <taxon>Rhodohalobacter</taxon>
    </lineage>
</organism>
<dbReference type="AlphaFoldDB" id="A0A316TUP6"/>
<evidence type="ECO:0000256" key="1">
    <source>
        <dbReference type="ARBA" id="ARBA00022801"/>
    </source>
</evidence>
<dbReference type="Pfam" id="PF00561">
    <property type="entry name" value="Abhydrolase_1"/>
    <property type="match status" value="1"/>
</dbReference>
<dbReference type="SUPFAM" id="SSF53474">
    <property type="entry name" value="alpha/beta-Hydrolases"/>
    <property type="match status" value="1"/>
</dbReference>
<evidence type="ECO:0000259" key="2">
    <source>
        <dbReference type="Pfam" id="PF00561"/>
    </source>
</evidence>
<proteinExistence type="predicted"/>
<evidence type="ECO:0000313" key="3">
    <source>
        <dbReference type="EMBL" id="PWN08170.1"/>
    </source>
</evidence>
<dbReference type="Gene3D" id="3.40.50.1820">
    <property type="entry name" value="alpha/beta hydrolase"/>
    <property type="match status" value="1"/>
</dbReference>
<dbReference type="InterPro" id="IPR000073">
    <property type="entry name" value="AB_hydrolase_1"/>
</dbReference>
<dbReference type="GO" id="GO:0016787">
    <property type="term" value="F:hydrolase activity"/>
    <property type="evidence" value="ECO:0007669"/>
    <property type="project" value="UniProtKB-KW"/>
</dbReference>
<sequence>MAENIFEYEGANCWWDVTGSGKPLLLLHGWGSNSQLMKPLAESLSSVRTCYLIDLPGFGNSSEPPEAWSVDRYADLSEAFVREIIAQNHEDQKTDLLVHSFGARIALKLLTRQDADASFDKVIFTGAAGLKPKRKPSYYLKKYTAKMVKAPFMILPGNLRDKGLTQLRSTNLWKKLGSSDYSKLSGVMRETFVKSVTEYLDELLPKVSHEILLIWGENDTATPMDQAVRFEKNLPDCALVTISEAGHYAFLDQPAKFTAIARAYLEPASN</sequence>
<protein>
    <submittedName>
        <fullName evidence="3">Alpha/beta hydrolase</fullName>
    </submittedName>
</protein>
<comment type="caution">
    <text evidence="3">The sequence shown here is derived from an EMBL/GenBank/DDBJ whole genome shotgun (WGS) entry which is preliminary data.</text>
</comment>
<name>A0A316TUP6_9BACT</name>
<dbReference type="InterPro" id="IPR029058">
    <property type="entry name" value="AB_hydrolase_fold"/>
</dbReference>
<dbReference type="RefSeq" id="WP_109643813.1">
    <property type="nucleotide sequence ID" value="NZ_QGGB01000001.1"/>
</dbReference>
<evidence type="ECO:0000313" key="4">
    <source>
        <dbReference type="Proteomes" id="UP000245533"/>
    </source>
</evidence>
<keyword evidence="4" id="KW-1185">Reference proteome</keyword>
<dbReference type="PANTHER" id="PTHR43798:SF31">
    <property type="entry name" value="AB HYDROLASE SUPERFAMILY PROTEIN YCLE"/>
    <property type="match status" value="1"/>
</dbReference>
<reference evidence="3 4" key="1">
    <citation type="submission" date="2018-05" db="EMBL/GenBank/DDBJ databases">
        <title>Rhodohalobacter halophilus gen. nov., sp. nov., a moderately halophilic member of the family Balneolaceae.</title>
        <authorList>
            <person name="Liu Z.-W."/>
        </authorList>
    </citation>
    <scope>NUCLEOTIDE SEQUENCE [LARGE SCALE GENOMIC DNA]</scope>
    <source>
        <strain evidence="3 4">8A47</strain>
    </source>
</reference>
<dbReference type="PANTHER" id="PTHR43798">
    <property type="entry name" value="MONOACYLGLYCEROL LIPASE"/>
    <property type="match status" value="1"/>
</dbReference>
<dbReference type="GO" id="GO:0016020">
    <property type="term" value="C:membrane"/>
    <property type="evidence" value="ECO:0007669"/>
    <property type="project" value="TreeGrafter"/>
</dbReference>
<dbReference type="OrthoDB" id="9801162at2"/>
<dbReference type="EMBL" id="QGGB01000001">
    <property type="protein sequence ID" value="PWN08170.1"/>
    <property type="molecule type" value="Genomic_DNA"/>
</dbReference>
<dbReference type="InterPro" id="IPR050266">
    <property type="entry name" value="AB_hydrolase_sf"/>
</dbReference>
<dbReference type="Proteomes" id="UP000245533">
    <property type="component" value="Unassembled WGS sequence"/>
</dbReference>